<reference evidence="2 3" key="1">
    <citation type="submission" date="2019-04" db="EMBL/GenBank/DDBJ databases">
        <title>Pedobacter sp. RP-3-22 sp. nov., isolated from Arctic soil.</title>
        <authorList>
            <person name="Dahal R.H."/>
            <person name="Kim D.-U."/>
        </authorList>
    </citation>
    <scope>NUCLEOTIDE SEQUENCE [LARGE SCALE GENOMIC DNA]</scope>
    <source>
        <strain evidence="2 3">RP-3-22</strain>
    </source>
</reference>
<keyword evidence="1" id="KW-1133">Transmembrane helix</keyword>
<organism evidence="2 3">
    <name type="scientific">Pedobacter polaris</name>
    <dbReference type="NCBI Taxonomy" id="2571273"/>
    <lineage>
        <taxon>Bacteria</taxon>
        <taxon>Pseudomonadati</taxon>
        <taxon>Bacteroidota</taxon>
        <taxon>Sphingobacteriia</taxon>
        <taxon>Sphingobacteriales</taxon>
        <taxon>Sphingobacteriaceae</taxon>
        <taxon>Pedobacter</taxon>
    </lineage>
</organism>
<sequence>MQQSLPNATAVLVLGIVSIVLCCCYGILGLIPAIIALVLSKKDKALYAANPTLYTEGSFKNLNAGRVCAIIGLVLNILTLIYYAVIIIMFGTGMLSDPEAMQDFLKGLQ</sequence>
<dbReference type="AlphaFoldDB" id="A0A4U1CEI8"/>
<dbReference type="InterPro" id="IPR011655">
    <property type="entry name" value="MpPF26"/>
</dbReference>
<dbReference type="NCBIfam" id="NF040945">
    <property type="entry name" value="CCC_membrane"/>
    <property type="match status" value="1"/>
</dbReference>
<accession>A0A4U1CEI8</accession>
<evidence type="ECO:0000313" key="2">
    <source>
        <dbReference type="EMBL" id="TKC04795.1"/>
    </source>
</evidence>
<dbReference type="EMBL" id="SWBR01000006">
    <property type="protein sequence ID" value="TKC04795.1"/>
    <property type="molecule type" value="Genomic_DNA"/>
</dbReference>
<dbReference type="Pfam" id="PF07666">
    <property type="entry name" value="MpPF26"/>
    <property type="match status" value="1"/>
</dbReference>
<feature type="transmembrane region" description="Helical" evidence="1">
    <location>
        <begin position="12"/>
        <end position="39"/>
    </location>
</feature>
<proteinExistence type="predicted"/>
<comment type="caution">
    <text evidence="2">The sequence shown here is derived from an EMBL/GenBank/DDBJ whole genome shotgun (WGS) entry which is preliminary data.</text>
</comment>
<name>A0A4U1CEI8_9SPHI</name>
<gene>
    <name evidence="2" type="ORF">FA048_18710</name>
</gene>
<protein>
    <submittedName>
        <fullName evidence="2">DUF4190 domain-containing protein</fullName>
    </submittedName>
</protein>
<dbReference type="OrthoDB" id="1099888at2"/>
<keyword evidence="1" id="KW-0472">Membrane</keyword>
<dbReference type="Proteomes" id="UP000309488">
    <property type="component" value="Unassembled WGS sequence"/>
</dbReference>
<keyword evidence="3" id="KW-1185">Reference proteome</keyword>
<feature type="transmembrane region" description="Helical" evidence="1">
    <location>
        <begin position="67"/>
        <end position="91"/>
    </location>
</feature>
<evidence type="ECO:0000313" key="3">
    <source>
        <dbReference type="Proteomes" id="UP000309488"/>
    </source>
</evidence>
<evidence type="ECO:0000256" key="1">
    <source>
        <dbReference type="SAM" id="Phobius"/>
    </source>
</evidence>
<keyword evidence="1" id="KW-0812">Transmembrane</keyword>